<dbReference type="Pfam" id="PF00009">
    <property type="entry name" value="GTP_EFTU"/>
    <property type="match status" value="1"/>
</dbReference>
<dbReference type="FunFam" id="3.30.70.870:FF:000002">
    <property type="entry name" value="Translation elongation factor 2"/>
    <property type="match status" value="1"/>
</dbReference>
<dbReference type="InterPro" id="IPR009000">
    <property type="entry name" value="Transl_B-barrel_sf"/>
</dbReference>
<dbReference type="AlphaFoldDB" id="A0AAV5WF02"/>
<evidence type="ECO:0000313" key="8">
    <source>
        <dbReference type="Proteomes" id="UP001432322"/>
    </source>
</evidence>
<reference evidence="7" key="1">
    <citation type="submission" date="2023-10" db="EMBL/GenBank/DDBJ databases">
        <title>Genome assembly of Pristionchus species.</title>
        <authorList>
            <person name="Yoshida K."/>
            <person name="Sommer R.J."/>
        </authorList>
    </citation>
    <scope>NUCLEOTIDE SEQUENCE</scope>
    <source>
        <strain evidence="7">RS5133</strain>
    </source>
</reference>
<dbReference type="Gene3D" id="3.40.50.300">
    <property type="entry name" value="P-loop containing nucleotide triphosphate hydrolases"/>
    <property type="match status" value="1"/>
</dbReference>
<dbReference type="GO" id="GO:0005829">
    <property type="term" value="C:cytosol"/>
    <property type="evidence" value="ECO:0007669"/>
    <property type="project" value="TreeGrafter"/>
</dbReference>
<evidence type="ECO:0000259" key="6">
    <source>
        <dbReference type="PROSITE" id="PS51722"/>
    </source>
</evidence>
<evidence type="ECO:0000256" key="1">
    <source>
        <dbReference type="ARBA" id="ARBA00022517"/>
    </source>
</evidence>
<dbReference type="InterPro" id="IPR000795">
    <property type="entry name" value="T_Tr_GTP-bd_dom"/>
</dbReference>
<dbReference type="NCBIfam" id="TIGR00231">
    <property type="entry name" value="small_GTP"/>
    <property type="match status" value="1"/>
</dbReference>
<dbReference type="EMBL" id="BTSY01000005">
    <property type="protein sequence ID" value="GMT28933.1"/>
    <property type="molecule type" value="Genomic_DNA"/>
</dbReference>
<keyword evidence="4" id="KW-0342">GTP-binding</keyword>
<dbReference type="InterPro" id="IPR020568">
    <property type="entry name" value="Ribosomal_Su5_D2-typ_SF"/>
</dbReference>
<dbReference type="InterPro" id="IPR014721">
    <property type="entry name" value="Ribsml_uS5_D2-typ_fold_subgr"/>
</dbReference>
<dbReference type="SMART" id="SM00838">
    <property type="entry name" value="EFG_C"/>
    <property type="match status" value="1"/>
</dbReference>
<dbReference type="GO" id="GO:1990904">
    <property type="term" value="C:ribonucleoprotein complex"/>
    <property type="evidence" value="ECO:0007669"/>
    <property type="project" value="TreeGrafter"/>
</dbReference>
<dbReference type="Gene3D" id="3.30.230.10">
    <property type="match status" value="1"/>
</dbReference>
<organism evidence="7 8">
    <name type="scientific">Pristionchus fissidentatus</name>
    <dbReference type="NCBI Taxonomy" id="1538716"/>
    <lineage>
        <taxon>Eukaryota</taxon>
        <taxon>Metazoa</taxon>
        <taxon>Ecdysozoa</taxon>
        <taxon>Nematoda</taxon>
        <taxon>Chromadorea</taxon>
        <taxon>Rhabditida</taxon>
        <taxon>Rhabditina</taxon>
        <taxon>Diplogasteromorpha</taxon>
        <taxon>Diplogasteroidea</taxon>
        <taxon>Neodiplogasteridae</taxon>
        <taxon>Pristionchus</taxon>
    </lineage>
</organism>
<dbReference type="GO" id="GO:0042256">
    <property type="term" value="P:cytosolic ribosome assembly"/>
    <property type="evidence" value="ECO:0007669"/>
    <property type="project" value="TreeGrafter"/>
</dbReference>
<dbReference type="PANTHER" id="PTHR42908">
    <property type="entry name" value="TRANSLATION ELONGATION FACTOR-RELATED"/>
    <property type="match status" value="1"/>
</dbReference>
<keyword evidence="1" id="KW-0690">Ribosome biogenesis</keyword>
<evidence type="ECO:0000256" key="3">
    <source>
        <dbReference type="ARBA" id="ARBA00022801"/>
    </source>
</evidence>
<dbReference type="InterPro" id="IPR035647">
    <property type="entry name" value="EFG_III/V"/>
</dbReference>
<dbReference type="SUPFAM" id="SSF50447">
    <property type="entry name" value="Translation proteins"/>
    <property type="match status" value="1"/>
</dbReference>
<evidence type="ECO:0000256" key="5">
    <source>
        <dbReference type="ARBA" id="ARBA00081809"/>
    </source>
</evidence>
<dbReference type="PRINTS" id="PR00315">
    <property type="entry name" value="ELONGATNFCT"/>
</dbReference>
<accession>A0AAV5WF02</accession>
<dbReference type="Gene3D" id="3.30.70.240">
    <property type="match status" value="1"/>
</dbReference>
<dbReference type="GO" id="GO:0043022">
    <property type="term" value="F:ribosome binding"/>
    <property type="evidence" value="ECO:0007669"/>
    <property type="project" value="TreeGrafter"/>
</dbReference>
<evidence type="ECO:0000313" key="7">
    <source>
        <dbReference type="EMBL" id="GMT28933.1"/>
    </source>
</evidence>
<keyword evidence="2" id="KW-0547">Nucleotide-binding</keyword>
<proteinExistence type="predicted"/>
<keyword evidence="3" id="KW-0378">Hydrolase</keyword>
<dbReference type="Proteomes" id="UP001432322">
    <property type="component" value="Unassembled WGS sequence"/>
</dbReference>
<dbReference type="SUPFAM" id="SSF52540">
    <property type="entry name" value="P-loop containing nucleoside triphosphate hydrolases"/>
    <property type="match status" value="1"/>
</dbReference>
<dbReference type="InterPro" id="IPR041095">
    <property type="entry name" value="EFG_II"/>
</dbReference>
<comment type="caution">
    <text evidence="7">The sequence shown here is derived from an EMBL/GenBank/DDBJ whole genome shotgun (WGS) entry which is preliminary data.</text>
</comment>
<feature type="non-terminal residue" evidence="7">
    <location>
        <position position="884"/>
    </location>
</feature>
<dbReference type="InterPro" id="IPR027417">
    <property type="entry name" value="P-loop_NTPase"/>
</dbReference>
<evidence type="ECO:0000256" key="2">
    <source>
        <dbReference type="ARBA" id="ARBA00022741"/>
    </source>
</evidence>
<dbReference type="Gene3D" id="2.40.30.10">
    <property type="entry name" value="Translation factors"/>
    <property type="match status" value="1"/>
</dbReference>
<dbReference type="Gene3D" id="3.30.70.870">
    <property type="entry name" value="Elongation Factor G (Translational Gtpase), domain 3"/>
    <property type="match status" value="1"/>
</dbReference>
<sequence>MSTREVVDAIATAVPRTTRNVSLIAHVDHGKTTFADSLLASNGIVSARQAGKLRLLDSRADEQERGITMKASATSLIYSPLLINLVDSPGHVDFSGEVADALVLADISLLLLDVVEGVCSQTESVLRRALIHGQQVVLVLNKLDRLRWELQLDEARAYAHIKHLIEAANSCLSQVLRGLMLADESWGGIEEMESRMHFSPSNLNVLFSSASHSFAFSLLDFAEIYAPKLELQTEELVASLFDDFYLAGKKIMPDAYSKGRKSVFEQLILTPLWQIFDAGQAEEVGLVALQEMGKKLGLTVKSRRVGEAMDEFLRTWLPLPRATFRLLARCVNAGSAMSGRRLTMLCGEENENYGIGQIMVYSRCDSSAPVVFFVAKLVLCDGRRLALSRVFSGTLKEGDELNARSSRSEETMRIRIRSLWLMRGRELIPLREAAAGVVVAVETDELLPVLSTVTEMEINQGMLVSRDAEEPLVRVRISPQKLEDEEKLREALKVISLFDGGLRVREEENGELALITAGEVHLEKCLQDLREMGIDELDVSSPIVPFLETVAVDGTLTRDQIEAHVTECRRGDSLHLRLRIVPLPEQLSTLIGAATRAARAGEDLTVVKEKILNMAVTVLPSLKGSWWYKQTPERIRDLFSSRLWSLGAEKATENVLMNAVGDYERRSVWGDNPSCSPRELDSAIVTGYELFVSSGPLCNERMRGVGVIVEEWKVDVQESGVSGQLMAAMKATCTAAAKKTPLRLVAAMYRCVVATSSTALGKVHAVLGQRKAKITSEDVDELTGLFLVRSLMPVVESFSLCDQLRKKTSGLATGQLEWSHWQLIDEDPYWQPTTEDEIEEYGMKGDSPNHARGYMDAVRRRKGLPTEDLIVVSAEKQRNLSMKK</sequence>
<dbReference type="Pfam" id="PF00679">
    <property type="entry name" value="EFG_C"/>
    <property type="match status" value="1"/>
</dbReference>
<feature type="domain" description="Tr-type G" evidence="6">
    <location>
        <begin position="16"/>
        <end position="240"/>
    </location>
</feature>
<dbReference type="GO" id="GO:0003924">
    <property type="term" value="F:GTPase activity"/>
    <property type="evidence" value="ECO:0007669"/>
    <property type="project" value="InterPro"/>
</dbReference>
<dbReference type="InterPro" id="IPR000640">
    <property type="entry name" value="EFG_V-like"/>
</dbReference>
<name>A0AAV5WF02_9BILA</name>
<dbReference type="SUPFAM" id="SSF54980">
    <property type="entry name" value="EF-G C-terminal domain-like"/>
    <property type="match status" value="2"/>
</dbReference>
<dbReference type="FunFam" id="3.30.70.240:FF:000006">
    <property type="entry name" value="Elongation factor like GTPase 1"/>
    <property type="match status" value="1"/>
</dbReference>
<keyword evidence="8" id="KW-1185">Reference proteome</keyword>
<dbReference type="PROSITE" id="PS51722">
    <property type="entry name" value="G_TR_2"/>
    <property type="match status" value="1"/>
</dbReference>
<dbReference type="InterPro" id="IPR005225">
    <property type="entry name" value="Small_GTP-bd"/>
</dbReference>
<dbReference type="PANTHER" id="PTHR42908:SF3">
    <property type="entry name" value="ELONGATION FACTOR-LIKE GTPASE 1"/>
    <property type="match status" value="1"/>
</dbReference>
<gene>
    <name evidence="7" type="ORF">PFISCL1PPCAC_20230</name>
</gene>
<protein>
    <recommendedName>
        <fullName evidence="5">Elongation factor-like 1</fullName>
    </recommendedName>
</protein>
<dbReference type="CDD" id="cd04096">
    <property type="entry name" value="eEF2_snRNP_like_C"/>
    <property type="match status" value="1"/>
</dbReference>
<dbReference type="Pfam" id="PF14492">
    <property type="entry name" value="EFG_III"/>
    <property type="match status" value="1"/>
</dbReference>
<dbReference type="SUPFAM" id="SSF54211">
    <property type="entry name" value="Ribosomal protein S5 domain 2-like"/>
    <property type="match status" value="1"/>
</dbReference>
<dbReference type="GO" id="GO:0005525">
    <property type="term" value="F:GTP binding"/>
    <property type="evidence" value="ECO:0007669"/>
    <property type="project" value="UniProtKB-KW"/>
</dbReference>
<evidence type="ECO:0000256" key="4">
    <source>
        <dbReference type="ARBA" id="ARBA00023134"/>
    </source>
</evidence>